<dbReference type="Gene3D" id="3.40.50.150">
    <property type="entry name" value="Vaccinia Virus protein VP39"/>
    <property type="match status" value="1"/>
</dbReference>
<comment type="caution">
    <text evidence="4">The sequence shown here is derived from an EMBL/GenBank/DDBJ whole genome shotgun (WGS) entry which is preliminary data.</text>
</comment>
<name>A0A3D9LH12_MARFU</name>
<sequence>MSKIEWFGEWFDSPYYHILYQNRDHEEAQFFIDRLIAHLAPDQEARFLDLACGKGRHAIYLNSKGYDVTGLDLSEQNIRYASRYSNERLHFEQQDMREPFGEARYDYVLNLFTSFGYFDTKSENQQAINCIANSLRKGGTFVLDFLNPYAVINGLVSEEEKTMGGITFKISRSFDGEYILKDIEFFADGSHYHYQEKVKAIRRVKFLSYFEQAGLQVREVFGNYQLSSYDKEKSERLIFIATK</sequence>
<dbReference type="OrthoDB" id="9811589at2"/>
<keyword evidence="2" id="KW-0808">Transferase</keyword>
<dbReference type="EMBL" id="QREG01000001">
    <property type="protein sequence ID" value="REE05927.1"/>
    <property type="molecule type" value="Genomic_DNA"/>
</dbReference>
<dbReference type="AlphaFoldDB" id="A0A3D9LH12"/>
<dbReference type="Proteomes" id="UP000256779">
    <property type="component" value="Unassembled WGS sequence"/>
</dbReference>
<dbReference type="GO" id="GO:0008168">
    <property type="term" value="F:methyltransferase activity"/>
    <property type="evidence" value="ECO:0007669"/>
    <property type="project" value="UniProtKB-KW"/>
</dbReference>
<gene>
    <name evidence="4" type="ORF">C7460_101446</name>
</gene>
<protein>
    <submittedName>
        <fullName evidence="4">2-polyprenyl-3-methyl-5-hydroxy-6-metoxy-1, 4-benzoquinol methylase</fullName>
    </submittedName>
</protein>
<evidence type="ECO:0000313" key="5">
    <source>
        <dbReference type="Proteomes" id="UP000256779"/>
    </source>
</evidence>
<dbReference type="Pfam" id="PF13649">
    <property type="entry name" value="Methyltransf_25"/>
    <property type="match status" value="1"/>
</dbReference>
<accession>A0A3D9LH12</accession>
<keyword evidence="5" id="KW-1185">Reference proteome</keyword>
<dbReference type="RefSeq" id="WP_115866421.1">
    <property type="nucleotide sequence ID" value="NZ_QREG01000001.1"/>
</dbReference>
<keyword evidence="1 4" id="KW-0489">Methyltransferase</keyword>
<dbReference type="GO" id="GO:0032259">
    <property type="term" value="P:methylation"/>
    <property type="evidence" value="ECO:0007669"/>
    <property type="project" value="UniProtKB-KW"/>
</dbReference>
<reference evidence="4 5" key="1">
    <citation type="submission" date="2018-07" db="EMBL/GenBank/DDBJ databases">
        <title>Genomic Encyclopedia of Type Strains, Phase IV (KMG-IV): sequencing the most valuable type-strain genomes for metagenomic binning, comparative biology and taxonomic classification.</title>
        <authorList>
            <person name="Goeker M."/>
        </authorList>
    </citation>
    <scope>NUCLEOTIDE SEQUENCE [LARGE SCALE GENOMIC DNA]</scope>
    <source>
        <strain evidence="4 5">DSM 4134</strain>
    </source>
</reference>
<dbReference type="InterPro" id="IPR041698">
    <property type="entry name" value="Methyltransf_25"/>
</dbReference>
<dbReference type="PANTHER" id="PTHR43861">
    <property type="entry name" value="TRANS-ACONITATE 2-METHYLTRANSFERASE-RELATED"/>
    <property type="match status" value="1"/>
</dbReference>
<feature type="domain" description="Methyltransferase" evidence="3">
    <location>
        <begin position="48"/>
        <end position="139"/>
    </location>
</feature>
<dbReference type="InterPro" id="IPR029063">
    <property type="entry name" value="SAM-dependent_MTases_sf"/>
</dbReference>
<dbReference type="SUPFAM" id="SSF53335">
    <property type="entry name" value="S-adenosyl-L-methionine-dependent methyltransferases"/>
    <property type="match status" value="1"/>
</dbReference>
<evidence type="ECO:0000256" key="2">
    <source>
        <dbReference type="ARBA" id="ARBA00022679"/>
    </source>
</evidence>
<proteinExistence type="predicted"/>
<dbReference type="Gene3D" id="2.20.25.110">
    <property type="entry name" value="S-adenosyl-L-methionine-dependent methyltransferases"/>
    <property type="match status" value="1"/>
</dbReference>
<evidence type="ECO:0000259" key="3">
    <source>
        <dbReference type="Pfam" id="PF13649"/>
    </source>
</evidence>
<organism evidence="4 5">
    <name type="scientific">Marinoscillum furvescens DSM 4134</name>
    <dbReference type="NCBI Taxonomy" id="1122208"/>
    <lineage>
        <taxon>Bacteria</taxon>
        <taxon>Pseudomonadati</taxon>
        <taxon>Bacteroidota</taxon>
        <taxon>Cytophagia</taxon>
        <taxon>Cytophagales</taxon>
        <taxon>Reichenbachiellaceae</taxon>
        <taxon>Marinoscillum</taxon>
    </lineage>
</organism>
<dbReference type="CDD" id="cd02440">
    <property type="entry name" value="AdoMet_MTases"/>
    <property type="match status" value="1"/>
</dbReference>
<evidence type="ECO:0000313" key="4">
    <source>
        <dbReference type="EMBL" id="REE05927.1"/>
    </source>
</evidence>
<dbReference type="PANTHER" id="PTHR43861:SF1">
    <property type="entry name" value="TRANS-ACONITATE 2-METHYLTRANSFERASE"/>
    <property type="match status" value="1"/>
</dbReference>
<evidence type="ECO:0000256" key="1">
    <source>
        <dbReference type="ARBA" id="ARBA00022603"/>
    </source>
</evidence>